<proteinExistence type="predicted"/>
<protein>
    <submittedName>
        <fullName evidence="1">Uncharacterized protein</fullName>
    </submittedName>
</protein>
<reference evidence="1 2" key="1">
    <citation type="submission" date="2018-03" db="EMBL/GenBank/DDBJ databases">
        <title>Aerobic endospore-forming bacteria genome sequencing and assembly.</title>
        <authorList>
            <person name="Cavalcante D.A."/>
            <person name="Driks A."/>
            <person name="Putonti C."/>
            <person name="De-Souza M.T."/>
        </authorList>
    </citation>
    <scope>NUCLEOTIDE SEQUENCE [LARGE SCALE GENOMIC DNA]</scope>
    <source>
        <strain evidence="1 2">SDF0037</strain>
    </source>
</reference>
<comment type="caution">
    <text evidence="1">The sequence shown here is derived from an EMBL/GenBank/DDBJ whole genome shotgun (WGS) entry which is preliminary data.</text>
</comment>
<organism evidence="1 2">
    <name type="scientific">Lysinibacillus sphaericus</name>
    <name type="common">Bacillus sphaericus</name>
    <dbReference type="NCBI Taxonomy" id="1421"/>
    <lineage>
        <taxon>Bacteria</taxon>
        <taxon>Bacillati</taxon>
        <taxon>Bacillota</taxon>
        <taxon>Bacilli</taxon>
        <taxon>Bacillales</taxon>
        <taxon>Bacillaceae</taxon>
        <taxon>Lysinibacillus</taxon>
    </lineage>
</organism>
<accession>A0A544V0C6</accession>
<dbReference type="RefSeq" id="WP_142506967.1">
    <property type="nucleotide sequence ID" value="NZ_SADV01000001.1"/>
</dbReference>
<dbReference type="AlphaFoldDB" id="A0A544V0C6"/>
<evidence type="ECO:0000313" key="2">
    <source>
        <dbReference type="Proteomes" id="UP000317944"/>
    </source>
</evidence>
<dbReference type="Proteomes" id="UP000317944">
    <property type="component" value="Unassembled WGS sequence"/>
</dbReference>
<name>A0A544V0C6_LYSSH</name>
<evidence type="ECO:0000313" key="1">
    <source>
        <dbReference type="EMBL" id="TQR39545.1"/>
    </source>
</evidence>
<gene>
    <name evidence="1" type="ORF">C7Y47_00460</name>
</gene>
<sequence>MLNSKLRTFMGPGEDAVPDNTMVPKKDIVAREQTWYGEYSLPSKTYVVEKDAKIAEGAVVGRINENNRMFLKDGYIIVNFDIESIRDGDVQNPYLQYIHGKVMNQWSDMEGFSHSFQDTYGYTFNLQHGDVIFYHGDQSSNNDFAPSVTH</sequence>
<dbReference type="EMBL" id="SADV01000001">
    <property type="protein sequence ID" value="TQR39545.1"/>
    <property type="molecule type" value="Genomic_DNA"/>
</dbReference>
<dbReference type="OrthoDB" id="2657408at2"/>